<sequence>MDCLSLLVRWLAAAADAARTKSVPASCLQPPIRAAPLTTDLRLPSFLTATLIYLNHDLVKARRKEREGEAAGDPKLYLQEALLERKLPELDMRQLHVNLVYGAVSEFCTAGSCPDMAGPGGRVYAWVDERGKKARVAAPQYVDYVMTLTQNTVNDEALFPTKYANEFPAMFEVVVRRVVRLLFHVVAHLYAAHFRELALLRLHAHLHLTFAHLTALDARFHLLDHKETEVLRDLEVALRLTEPAGVAGARGRGGAGARGRPAAQRRGRVAAPPLARRDAAAGHGVTAARRAARRLVAVSGAGGAGAGAGRGGRGRAQGAARRYIVSEWYQTRELRVSVFVRARIRDRRRGNEDASTERGSGVSGMYESTCGAAASGQCGAAQRDDAAAAPARAEPAARDYSGFDIVKATQYGAFDRVRELVEAGWDVNQPDHETVTLLHWAAINNRREICAYLLARGAAVDAVGGELRATPLHWAARQGHLEAAVLLVRAGADLARRDAEGCAALHLAAQFGHTAVCAYLVAAGGAGAADAGDAGGMTPLMWAAWRVAGVDPARLLLSLGADPRPADAAHGNTALHWAILARNSTAVSTLVLYAPFKIQILDLVTPKATRRWTCPTCAAPRRSACCRRRRGAAGGPRGRRGGRGGGAPWIGTKVMERVRDHELHSTRRHPLRRLLYDKKFRWWVVVVAPFVAFYLAGLVLEARARYALKALLLLALSAALHALAAALMDDDLKNVFPLSAWFYITWAVFVCGAAGWRASLLFALCSALLWHFFLRSWRSDPGVIRASTRDKFRLTDLNGCRCPQTIIELSESSDGGGGFDPARFCSACLVRRPLRSKHCSVCNRCVARFDHHCPWVGNCIGANNHRHFIGFLVSLIVMCCWMLWGGVQYYRAECPPEGGPGRGGRRRRGSAALGAVQRVAHVGAGQRRLPPVLGVGADVLPAVVCLGMTTNEQLNRGRYRHFAARGGRSPFSRGPLRNCADFFGLRLCGGGRGRGRGGRGRGRGAHAAARPAGVRRGARRRRRGRARLAPSRSPRARRRRRRRAVDVAL</sequence>
<evidence type="ECO:0000313" key="1">
    <source>
        <dbReference type="EMBL" id="KAI8440660.1"/>
    </source>
</evidence>
<feature type="non-terminal residue" evidence="1">
    <location>
        <position position="1049"/>
    </location>
</feature>
<reference evidence="1 2" key="1">
    <citation type="journal article" date="2022" name="Genome Biol. Evol.">
        <title>The Spruce Budworm Genome: Reconstructing the Evolutionary History of Antifreeze Proteins.</title>
        <authorList>
            <person name="Beliveau C."/>
            <person name="Gagne P."/>
            <person name="Picq S."/>
            <person name="Vernygora O."/>
            <person name="Keeling C.I."/>
            <person name="Pinkney K."/>
            <person name="Doucet D."/>
            <person name="Wen F."/>
            <person name="Johnston J.S."/>
            <person name="Maaroufi H."/>
            <person name="Boyle B."/>
            <person name="Laroche J."/>
            <person name="Dewar K."/>
            <person name="Juretic N."/>
            <person name="Blackburn G."/>
            <person name="Nisole A."/>
            <person name="Brunet B."/>
            <person name="Brandao M."/>
            <person name="Lumley L."/>
            <person name="Duan J."/>
            <person name="Quan G."/>
            <person name="Lucarotti C.J."/>
            <person name="Roe A.D."/>
            <person name="Sperling F.A.H."/>
            <person name="Levesque R.C."/>
            <person name="Cusson M."/>
        </authorList>
    </citation>
    <scope>NUCLEOTIDE SEQUENCE [LARGE SCALE GENOMIC DNA]</scope>
    <source>
        <strain evidence="1">Glfc:IPQL:Cfum</strain>
    </source>
</reference>
<name>A0ACC0KWK7_CHOFU</name>
<proteinExistence type="predicted"/>
<dbReference type="Proteomes" id="UP001064048">
    <property type="component" value="Chromosome 2"/>
</dbReference>
<organism evidence="1 2">
    <name type="scientific">Choristoneura fumiferana</name>
    <name type="common">Spruce budworm moth</name>
    <name type="synonym">Archips fumiferana</name>
    <dbReference type="NCBI Taxonomy" id="7141"/>
    <lineage>
        <taxon>Eukaryota</taxon>
        <taxon>Metazoa</taxon>
        <taxon>Ecdysozoa</taxon>
        <taxon>Arthropoda</taxon>
        <taxon>Hexapoda</taxon>
        <taxon>Insecta</taxon>
        <taxon>Pterygota</taxon>
        <taxon>Neoptera</taxon>
        <taxon>Endopterygota</taxon>
        <taxon>Lepidoptera</taxon>
        <taxon>Glossata</taxon>
        <taxon>Ditrysia</taxon>
        <taxon>Tortricoidea</taxon>
        <taxon>Tortricidae</taxon>
        <taxon>Tortricinae</taxon>
        <taxon>Choristoneura</taxon>
    </lineage>
</organism>
<gene>
    <name evidence="1" type="ORF">MSG28_001864</name>
</gene>
<dbReference type="EMBL" id="CM046102">
    <property type="protein sequence ID" value="KAI8440660.1"/>
    <property type="molecule type" value="Genomic_DNA"/>
</dbReference>
<keyword evidence="2" id="KW-1185">Reference proteome</keyword>
<evidence type="ECO:0000313" key="2">
    <source>
        <dbReference type="Proteomes" id="UP001064048"/>
    </source>
</evidence>
<comment type="caution">
    <text evidence="1">The sequence shown here is derived from an EMBL/GenBank/DDBJ whole genome shotgun (WGS) entry which is preliminary data.</text>
</comment>
<protein>
    <submittedName>
        <fullName evidence="1">Uncharacterized protein</fullName>
    </submittedName>
</protein>
<accession>A0ACC0KWK7</accession>